<dbReference type="CDD" id="cd07333">
    <property type="entry name" value="M48C_bepA_like"/>
    <property type="match status" value="1"/>
</dbReference>
<accession>A0A1W6SL23</accession>
<dbReference type="PANTHER" id="PTHR22726">
    <property type="entry name" value="METALLOENDOPEPTIDASE OMA1"/>
    <property type="match status" value="1"/>
</dbReference>
<feature type="signal peptide" evidence="7">
    <location>
        <begin position="1"/>
        <end position="20"/>
    </location>
</feature>
<evidence type="ECO:0000256" key="1">
    <source>
        <dbReference type="ARBA" id="ARBA00001947"/>
    </source>
</evidence>
<dbReference type="AlphaFoldDB" id="A0A1W6SL23"/>
<dbReference type="InterPro" id="IPR019734">
    <property type="entry name" value="TPR_rpt"/>
</dbReference>
<dbReference type="Proteomes" id="UP000012179">
    <property type="component" value="Chromosome"/>
</dbReference>
<dbReference type="RefSeq" id="WP_004180833.1">
    <property type="nucleotide sequence ID" value="NZ_CP021106.3"/>
</dbReference>
<proteinExistence type="predicted"/>
<dbReference type="EMBL" id="CP021106">
    <property type="protein sequence ID" value="ARO86497.1"/>
    <property type="molecule type" value="Genomic_DNA"/>
</dbReference>
<evidence type="ECO:0000313" key="9">
    <source>
        <dbReference type="EMBL" id="ARO86497.1"/>
    </source>
</evidence>
<feature type="chain" id="PRO_5010881528" evidence="7">
    <location>
        <begin position="21"/>
        <end position="568"/>
    </location>
</feature>
<evidence type="ECO:0000256" key="7">
    <source>
        <dbReference type="SAM" id="SignalP"/>
    </source>
</evidence>
<dbReference type="GO" id="GO:0051603">
    <property type="term" value="P:proteolysis involved in protein catabolic process"/>
    <property type="evidence" value="ECO:0007669"/>
    <property type="project" value="TreeGrafter"/>
</dbReference>
<keyword evidence="3" id="KW-0479">Metal-binding</keyword>
<keyword evidence="4" id="KW-0378">Hydrolase</keyword>
<dbReference type="Pfam" id="PF14559">
    <property type="entry name" value="TPR_19"/>
    <property type="match status" value="1"/>
</dbReference>
<evidence type="ECO:0000256" key="4">
    <source>
        <dbReference type="ARBA" id="ARBA00022801"/>
    </source>
</evidence>
<protein>
    <submittedName>
        <fullName evidence="9">Peptidase M48</fullName>
    </submittedName>
</protein>
<feature type="domain" description="Peptidase M48" evidence="8">
    <location>
        <begin position="66"/>
        <end position="252"/>
    </location>
</feature>
<dbReference type="GO" id="GO:0016020">
    <property type="term" value="C:membrane"/>
    <property type="evidence" value="ECO:0007669"/>
    <property type="project" value="TreeGrafter"/>
</dbReference>
<dbReference type="InterPro" id="IPR051156">
    <property type="entry name" value="Mito/Outer_Membr_Metalloprot"/>
</dbReference>
<evidence type="ECO:0000259" key="8">
    <source>
        <dbReference type="Pfam" id="PF01435"/>
    </source>
</evidence>
<evidence type="ECO:0000256" key="2">
    <source>
        <dbReference type="ARBA" id="ARBA00022670"/>
    </source>
</evidence>
<evidence type="ECO:0000256" key="5">
    <source>
        <dbReference type="ARBA" id="ARBA00022833"/>
    </source>
</evidence>
<keyword evidence="10" id="KW-1185">Reference proteome</keyword>
<organism evidence="9 10">
    <name type="scientific">Nitrosospira lacus</name>
    <dbReference type="NCBI Taxonomy" id="1288494"/>
    <lineage>
        <taxon>Bacteria</taxon>
        <taxon>Pseudomonadati</taxon>
        <taxon>Pseudomonadota</taxon>
        <taxon>Betaproteobacteria</taxon>
        <taxon>Nitrosomonadales</taxon>
        <taxon>Nitrosomonadaceae</taxon>
        <taxon>Nitrosospira</taxon>
    </lineage>
</organism>
<evidence type="ECO:0000313" key="10">
    <source>
        <dbReference type="Proteomes" id="UP000012179"/>
    </source>
</evidence>
<dbReference type="Pfam" id="PF01435">
    <property type="entry name" value="Peptidase_M48"/>
    <property type="match status" value="1"/>
</dbReference>
<dbReference type="GO" id="GO:0004222">
    <property type="term" value="F:metalloendopeptidase activity"/>
    <property type="evidence" value="ECO:0007669"/>
    <property type="project" value="InterPro"/>
</dbReference>
<dbReference type="OrthoDB" id="9810445at2"/>
<dbReference type="SMART" id="SM00028">
    <property type="entry name" value="TPR"/>
    <property type="match status" value="3"/>
</dbReference>
<keyword evidence="5" id="KW-0862">Zinc</keyword>
<dbReference type="eggNOG" id="COG4783">
    <property type="taxonomic scope" value="Bacteria"/>
</dbReference>
<keyword evidence="6" id="KW-0482">Metalloprotease</keyword>
<sequence length="568" mass="63746">MKFRYLMAALPLVFPANIFAAGLPDLGDASQATFSPQQERELGLRIMSEIRADAGYLDDAEVAGYLTNLGNRLLLNSRETRPDQEFEFFAVKDPMINAFALPGGFMGFNTGLILTAQSESELAGVMAHEIAHVTQKHLARMIAGQRYSMLTSLAAVALAVLASRTNPQAAQAVLVGSQARQIQSQLDFTRDHEKEADRIGLNILISAGLDPRGMSEFFERLQKAGRFRENGAPSYLRTHPITYERIADIDNRTHSLPYRQVPDSLDFLLVRAKLRASMDNPGEAVEYFDSALREKRYSSEAVERYGLINALLRDRKFVRADKELMQLYENLQSDADDALENHHLASSPQNIYKTPLSNDMIEMLAERARLAIGQPAEALDIYKTAPRIYRPHRSSNHYTGTDKTSENHRLGTTIQITRKTLRPSAMIETLAARVKLAMGQTAEALDIYEAALRTYPQHRALVYDYADALLRSNGAEAALKFVNQQLQYMPNDIRLYRLQAQSYGALGDMMMQHRAQAEVYTRQGNVHAAIEQLQIALKGDDGDFYQKSSAEARLKELRILAEAQKNEK</sequence>
<reference evidence="9 10" key="1">
    <citation type="journal article" date="2015" name="Int. J. Syst. Evol. Microbiol.">
        <title>Nitrosospira lacus sp. nov., a psychrotolerant, ammonia-oxidizing bacterium from sandy lake sediment.</title>
        <authorList>
            <person name="Urakawa H."/>
            <person name="Garcia J.C."/>
            <person name="Nielsen J.L."/>
            <person name="Le V.Q."/>
            <person name="Kozlowski J.A."/>
            <person name="Stein L.Y."/>
            <person name="Lim C.K."/>
            <person name="Pommerening-Roser A."/>
            <person name="Martens-Habbena W."/>
            <person name="Stahl D.A."/>
            <person name="Klotz M.G."/>
        </authorList>
    </citation>
    <scope>NUCLEOTIDE SEQUENCE [LARGE SCALE GENOMIC DNA]</scope>
    <source>
        <strain evidence="9 10">APG3</strain>
    </source>
</reference>
<dbReference type="InterPro" id="IPR001915">
    <property type="entry name" value="Peptidase_M48"/>
</dbReference>
<dbReference type="GO" id="GO:0046872">
    <property type="term" value="F:metal ion binding"/>
    <property type="evidence" value="ECO:0007669"/>
    <property type="project" value="UniProtKB-KW"/>
</dbReference>
<dbReference type="Gene3D" id="3.30.2010.10">
    <property type="entry name" value="Metalloproteases ('zincins'), catalytic domain"/>
    <property type="match status" value="1"/>
</dbReference>
<dbReference type="Gene3D" id="1.25.40.10">
    <property type="entry name" value="Tetratricopeptide repeat domain"/>
    <property type="match status" value="1"/>
</dbReference>
<evidence type="ECO:0000256" key="6">
    <source>
        <dbReference type="ARBA" id="ARBA00023049"/>
    </source>
</evidence>
<dbReference type="SUPFAM" id="SSF48452">
    <property type="entry name" value="TPR-like"/>
    <property type="match status" value="1"/>
</dbReference>
<evidence type="ECO:0000256" key="3">
    <source>
        <dbReference type="ARBA" id="ARBA00022723"/>
    </source>
</evidence>
<name>A0A1W6SL23_9PROT</name>
<dbReference type="KEGG" id="nlc:EBAPG3_001145"/>
<keyword evidence="2" id="KW-0645">Protease</keyword>
<dbReference type="InterPro" id="IPR011990">
    <property type="entry name" value="TPR-like_helical_dom_sf"/>
</dbReference>
<keyword evidence="7" id="KW-0732">Signal</keyword>
<dbReference type="PANTHER" id="PTHR22726:SF1">
    <property type="entry name" value="METALLOENDOPEPTIDASE OMA1, MITOCHONDRIAL"/>
    <property type="match status" value="1"/>
</dbReference>
<comment type="cofactor">
    <cofactor evidence="1">
        <name>Zn(2+)</name>
        <dbReference type="ChEBI" id="CHEBI:29105"/>
    </cofactor>
</comment>
<gene>
    <name evidence="9" type="ORF">EBAPG3_001145</name>
</gene>